<name>A0A5C8NSD7_9BURK</name>
<evidence type="ECO:0000313" key="2">
    <source>
        <dbReference type="EMBL" id="TXL63765.1"/>
    </source>
</evidence>
<feature type="transmembrane region" description="Helical" evidence="1">
    <location>
        <begin position="171"/>
        <end position="189"/>
    </location>
</feature>
<evidence type="ECO:0000313" key="3">
    <source>
        <dbReference type="Proteomes" id="UP000321548"/>
    </source>
</evidence>
<dbReference type="EMBL" id="VDUY01000007">
    <property type="protein sequence ID" value="TXL63765.1"/>
    <property type="molecule type" value="Genomic_DNA"/>
</dbReference>
<reference evidence="2 3" key="1">
    <citation type="submission" date="2019-06" db="EMBL/GenBank/DDBJ databases">
        <title>Quisquiliibacterium sp. nov., isolated from a maize field.</title>
        <authorList>
            <person name="Lin S.-Y."/>
            <person name="Tsai C.-F."/>
            <person name="Young C.-C."/>
        </authorList>
    </citation>
    <scope>NUCLEOTIDE SEQUENCE [LARGE SCALE GENOMIC DNA]</scope>
    <source>
        <strain evidence="2 3">CC-CFT501</strain>
    </source>
</reference>
<dbReference type="CDD" id="cd05018">
    <property type="entry name" value="CoxG"/>
    <property type="match status" value="1"/>
</dbReference>
<dbReference type="AlphaFoldDB" id="A0A5C8NSD7"/>
<dbReference type="PANTHER" id="PTHR38588">
    <property type="entry name" value="BLL0334 PROTEIN"/>
    <property type="match status" value="1"/>
</dbReference>
<keyword evidence="1" id="KW-0472">Membrane</keyword>
<organism evidence="2 3">
    <name type="scientific">Zeimonas arvi</name>
    <dbReference type="NCBI Taxonomy" id="2498847"/>
    <lineage>
        <taxon>Bacteria</taxon>
        <taxon>Pseudomonadati</taxon>
        <taxon>Pseudomonadota</taxon>
        <taxon>Betaproteobacteria</taxon>
        <taxon>Burkholderiales</taxon>
        <taxon>Burkholderiaceae</taxon>
        <taxon>Zeimonas</taxon>
    </lineage>
</organism>
<dbReference type="Proteomes" id="UP000321548">
    <property type="component" value="Unassembled WGS sequence"/>
</dbReference>
<dbReference type="OrthoDB" id="9787428at2"/>
<dbReference type="PANTHER" id="PTHR38588:SF1">
    <property type="entry name" value="BLL0334 PROTEIN"/>
    <property type="match status" value="1"/>
</dbReference>
<dbReference type="InterPro" id="IPR023393">
    <property type="entry name" value="START-like_dom_sf"/>
</dbReference>
<dbReference type="SUPFAM" id="SSF55961">
    <property type="entry name" value="Bet v1-like"/>
    <property type="match status" value="1"/>
</dbReference>
<dbReference type="InterPro" id="IPR010419">
    <property type="entry name" value="CO_DH_gsu"/>
</dbReference>
<dbReference type="RefSeq" id="WP_147705459.1">
    <property type="nucleotide sequence ID" value="NZ_VDUY01000007.1"/>
</dbReference>
<gene>
    <name evidence="2" type="ORF">FHP08_15795</name>
</gene>
<sequence length="190" mass="19602">MNLQGERLIPASVEATWAALNDPEVLKQCIAGCESLERTGDNQFQSTMAVRIGPVNARFKGKLELQNIVPMDSYTIAFEGQGGVAGFGKGTADVKLSPDGAGTLLAYTAKAQVGGKLAQVGSRLIDSAAAKIAEDFFSAFTERLAPPEAEAPAAQSAAPAAAPAGAAGKPWLVWAIVAALVIVVLAYLFA</sequence>
<comment type="caution">
    <text evidence="2">The sequence shown here is derived from an EMBL/GenBank/DDBJ whole genome shotgun (WGS) entry which is preliminary data.</text>
</comment>
<keyword evidence="1" id="KW-0812">Transmembrane</keyword>
<keyword evidence="3" id="KW-1185">Reference proteome</keyword>
<protein>
    <submittedName>
        <fullName evidence="2">Carbon monoxide dehydrogenase subunit G</fullName>
    </submittedName>
</protein>
<proteinExistence type="predicted"/>
<evidence type="ECO:0000256" key="1">
    <source>
        <dbReference type="SAM" id="Phobius"/>
    </source>
</evidence>
<dbReference type="Pfam" id="PF06240">
    <property type="entry name" value="COXG"/>
    <property type="match status" value="1"/>
</dbReference>
<dbReference type="Gene3D" id="3.30.530.20">
    <property type="match status" value="1"/>
</dbReference>
<accession>A0A5C8NSD7</accession>
<keyword evidence="1" id="KW-1133">Transmembrane helix</keyword>